<gene>
    <name evidence="3" type="ORF">COEREDRAFT_83801</name>
</gene>
<dbReference type="Pfam" id="PF09769">
    <property type="entry name" value="ApoO"/>
    <property type="match status" value="1"/>
</dbReference>
<dbReference type="OrthoDB" id="2399148at2759"/>
<dbReference type="STRING" id="763665.A0A2G5B1S9"/>
<protein>
    <recommendedName>
        <fullName evidence="1">MICOS complex subunit</fullName>
    </recommendedName>
</protein>
<comment type="function">
    <text evidence="1">Component of the MICOS complex, a large protein complex of the mitochondrial inner membrane that plays crucial roles in the maintenance of crista junctions, inner membrane architecture, and formation of contact sites to the outer membrane.</text>
</comment>
<dbReference type="InterPro" id="IPR033181">
    <property type="entry name" value="Mic26_fungi"/>
</dbReference>
<proteinExistence type="predicted"/>
<keyword evidence="4" id="KW-1185">Reference proteome</keyword>
<evidence type="ECO:0000256" key="1">
    <source>
        <dbReference type="RuleBase" id="RU363021"/>
    </source>
</evidence>
<dbReference type="AlphaFoldDB" id="A0A2G5B1S9"/>
<accession>A0A2G5B1S9</accession>
<keyword evidence="1" id="KW-0496">Mitochondrion</keyword>
<dbReference type="Proteomes" id="UP000242474">
    <property type="component" value="Unassembled WGS sequence"/>
</dbReference>
<evidence type="ECO:0000256" key="2">
    <source>
        <dbReference type="SAM" id="MobiDB-lite"/>
    </source>
</evidence>
<dbReference type="InterPro" id="IPR019166">
    <property type="entry name" value="MIC26/MIC27"/>
</dbReference>
<feature type="transmembrane region" description="Helical" evidence="1">
    <location>
        <begin position="120"/>
        <end position="140"/>
    </location>
</feature>
<evidence type="ECO:0000313" key="3">
    <source>
        <dbReference type="EMBL" id="PIA12972.1"/>
    </source>
</evidence>
<dbReference type="GO" id="GO:0042407">
    <property type="term" value="P:cristae formation"/>
    <property type="evidence" value="ECO:0007669"/>
    <property type="project" value="InterPro"/>
</dbReference>
<keyword evidence="1" id="KW-0472">Membrane</keyword>
<reference evidence="3 4" key="1">
    <citation type="journal article" date="2015" name="Genome Biol. Evol.">
        <title>Phylogenomic analyses indicate that early fungi evolved digesting cell walls of algal ancestors of land plants.</title>
        <authorList>
            <person name="Chang Y."/>
            <person name="Wang S."/>
            <person name="Sekimoto S."/>
            <person name="Aerts A.L."/>
            <person name="Choi C."/>
            <person name="Clum A."/>
            <person name="LaButti K.M."/>
            <person name="Lindquist E.A."/>
            <person name="Yee Ngan C."/>
            <person name="Ohm R.A."/>
            <person name="Salamov A.A."/>
            <person name="Grigoriev I.V."/>
            <person name="Spatafora J.W."/>
            <person name="Berbee M.L."/>
        </authorList>
    </citation>
    <scope>NUCLEOTIDE SEQUENCE [LARGE SCALE GENOMIC DNA]</scope>
    <source>
        <strain evidence="3 4">NRRL 1564</strain>
    </source>
</reference>
<dbReference type="EMBL" id="KZ303554">
    <property type="protein sequence ID" value="PIA12972.1"/>
    <property type="molecule type" value="Genomic_DNA"/>
</dbReference>
<feature type="region of interest" description="Disordered" evidence="2">
    <location>
        <begin position="243"/>
        <end position="266"/>
    </location>
</feature>
<dbReference type="PANTHER" id="PTHR28268">
    <property type="entry name" value="MICOS SUBUNIT MIC26"/>
    <property type="match status" value="1"/>
</dbReference>
<name>A0A2G5B1S9_COERN</name>
<keyword evidence="1" id="KW-0999">Mitochondrion inner membrane</keyword>
<sequence>MSNKHGLVYAEGYDKKAIYDSGINEEHGEHTQNKTTETRISATLGNLRADGKHLVKGIQCHGQQIVRKWIEAEQRVERVIRNTVPEGESLAPGIVYVGVAMLAGPIFTRRRNVMVRWLSPWIFGSAAMSWFLPGTTAVVVRNIWGRYGDPTTIDRAKERWTELCNAQKRLQKDMADRVQQLRISLQEGRGFSTTLPTKIEEVIEEPNESHNAWDVAGEAAIPVLEAEAAVGEAVPKVLHEVNELEKKQESSEKNKLPLGFKDRVDN</sequence>
<organism evidence="3 4">
    <name type="scientific">Coemansia reversa (strain ATCC 12441 / NRRL 1564)</name>
    <dbReference type="NCBI Taxonomy" id="763665"/>
    <lineage>
        <taxon>Eukaryota</taxon>
        <taxon>Fungi</taxon>
        <taxon>Fungi incertae sedis</taxon>
        <taxon>Zoopagomycota</taxon>
        <taxon>Kickxellomycotina</taxon>
        <taxon>Kickxellomycetes</taxon>
        <taxon>Kickxellales</taxon>
        <taxon>Kickxellaceae</taxon>
        <taxon>Coemansia</taxon>
    </lineage>
</organism>
<evidence type="ECO:0000313" key="4">
    <source>
        <dbReference type="Proteomes" id="UP000242474"/>
    </source>
</evidence>
<dbReference type="PANTHER" id="PTHR28268:SF1">
    <property type="entry name" value="MICOS SUBUNIT MIC26"/>
    <property type="match status" value="1"/>
</dbReference>
<keyword evidence="1" id="KW-0812">Transmembrane</keyword>
<comment type="subcellular location">
    <subcellularLocation>
        <location evidence="1">Mitochondrion inner membrane</location>
    </subcellularLocation>
</comment>
<keyword evidence="1" id="KW-1133">Transmembrane helix</keyword>
<comment type="subunit">
    <text evidence="1">Component of the mitochondrial contact site and cristae organizing system (MICOS) complex.</text>
</comment>
<dbReference type="GO" id="GO:0061617">
    <property type="term" value="C:MICOS complex"/>
    <property type="evidence" value="ECO:0007669"/>
    <property type="project" value="UniProtKB-UniRule"/>
</dbReference>
<dbReference type="GO" id="GO:0044284">
    <property type="term" value="C:mitochondrial crista junction"/>
    <property type="evidence" value="ECO:0007669"/>
    <property type="project" value="TreeGrafter"/>
</dbReference>